<proteinExistence type="predicted"/>
<evidence type="ECO:0000256" key="1">
    <source>
        <dbReference type="ARBA" id="ARBA00022842"/>
    </source>
</evidence>
<evidence type="ECO:0000313" key="4">
    <source>
        <dbReference type="Proteomes" id="UP000231843"/>
    </source>
</evidence>
<dbReference type="InterPro" id="IPR051619">
    <property type="entry name" value="TypeII_TA_RNase_PINc/VapC"/>
</dbReference>
<keyword evidence="4" id="KW-1185">Reference proteome</keyword>
<dbReference type="Gene3D" id="3.40.50.1010">
    <property type="entry name" value="5'-nuclease"/>
    <property type="match status" value="1"/>
</dbReference>
<feature type="domain" description="PIN" evidence="2">
    <location>
        <begin position="6"/>
        <end position="134"/>
    </location>
</feature>
<dbReference type="PANTHER" id="PTHR35901:SF1">
    <property type="entry name" value="EXONUCLEASE VAPC9"/>
    <property type="match status" value="1"/>
</dbReference>
<accession>A0A2M9ZUV1</accession>
<dbReference type="Pfam" id="PF01850">
    <property type="entry name" value="PIN"/>
    <property type="match status" value="1"/>
</dbReference>
<protein>
    <recommendedName>
        <fullName evidence="2">PIN domain-containing protein</fullName>
    </recommendedName>
</protein>
<evidence type="ECO:0000313" key="3">
    <source>
        <dbReference type="EMBL" id="PJZ75842.1"/>
    </source>
</evidence>
<reference evidence="3 4" key="1">
    <citation type="submission" date="2017-07" db="EMBL/GenBank/DDBJ databases">
        <title>Leptospira spp. isolated from tropical soils.</title>
        <authorList>
            <person name="Thibeaux R."/>
            <person name="Iraola G."/>
            <person name="Ferres I."/>
            <person name="Bierque E."/>
            <person name="Girault D."/>
            <person name="Soupe-Gilbert M.-E."/>
            <person name="Picardeau M."/>
            <person name="Goarant C."/>
        </authorList>
    </citation>
    <scope>NUCLEOTIDE SEQUENCE [LARGE SCALE GENOMIC DNA]</scope>
    <source>
        <strain evidence="3 4">ES4-C-A1</strain>
    </source>
</reference>
<sequence>MTGRLVLDASAVAAILLPDEDSDKIANSMVEFQKENPSSLFMVPSLWWSEITNILLVSFRRGRIKEDEFQTCLFLISRLPIETDFAKGVGYQNVLIGIGKKEGLSAYDSAYIELAERKKAGLLTIDKNLDKVRKKRKIPR</sequence>
<organism evidence="3 4">
    <name type="scientific">Leptospira neocaledonica</name>
    <dbReference type="NCBI Taxonomy" id="2023192"/>
    <lineage>
        <taxon>Bacteria</taxon>
        <taxon>Pseudomonadati</taxon>
        <taxon>Spirochaetota</taxon>
        <taxon>Spirochaetia</taxon>
        <taxon>Leptospirales</taxon>
        <taxon>Leptospiraceae</taxon>
        <taxon>Leptospira</taxon>
    </lineage>
</organism>
<name>A0A2M9ZUV1_9LEPT</name>
<dbReference type="SUPFAM" id="SSF88723">
    <property type="entry name" value="PIN domain-like"/>
    <property type="match status" value="1"/>
</dbReference>
<dbReference type="CDD" id="cd09873">
    <property type="entry name" value="PIN_Pae0151-like"/>
    <property type="match status" value="1"/>
</dbReference>
<dbReference type="InterPro" id="IPR044153">
    <property type="entry name" value="PIN_Pae0151-like"/>
</dbReference>
<dbReference type="InterPro" id="IPR029060">
    <property type="entry name" value="PIN-like_dom_sf"/>
</dbReference>
<gene>
    <name evidence="3" type="ORF">CH365_15845</name>
</gene>
<dbReference type="EMBL" id="NPEA01000009">
    <property type="protein sequence ID" value="PJZ75842.1"/>
    <property type="molecule type" value="Genomic_DNA"/>
</dbReference>
<keyword evidence="1" id="KW-0460">Magnesium</keyword>
<dbReference type="InterPro" id="IPR002716">
    <property type="entry name" value="PIN_dom"/>
</dbReference>
<dbReference type="PANTHER" id="PTHR35901">
    <property type="entry name" value="RIBONUCLEASE VAPC3"/>
    <property type="match status" value="1"/>
</dbReference>
<dbReference type="RefSeq" id="WP_100769540.1">
    <property type="nucleotide sequence ID" value="NZ_NPEA01000009.1"/>
</dbReference>
<comment type="caution">
    <text evidence="3">The sequence shown here is derived from an EMBL/GenBank/DDBJ whole genome shotgun (WGS) entry which is preliminary data.</text>
</comment>
<evidence type="ECO:0000259" key="2">
    <source>
        <dbReference type="Pfam" id="PF01850"/>
    </source>
</evidence>
<dbReference type="OrthoDB" id="9798446at2"/>
<dbReference type="Proteomes" id="UP000231843">
    <property type="component" value="Unassembled WGS sequence"/>
</dbReference>
<dbReference type="AlphaFoldDB" id="A0A2M9ZUV1"/>